<evidence type="ECO:0000259" key="1">
    <source>
        <dbReference type="PROSITE" id="PS51186"/>
    </source>
</evidence>
<proteinExistence type="predicted"/>
<comment type="caution">
    <text evidence="2">The sequence shown here is derived from an EMBL/GenBank/DDBJ whole genome shotgun (WGS) entry which is preliminary data.</text>
</comment>
<feature type="domain" description="N-acetyltransferase" evidence="1">
    <location>
        <begin position="20"/>
        <end position="182"/>
    </location>
</feature>
<dbReference type="EMBL" id="RKQN01000001">
    <property type="protein sequence ID" value="RPE82024.1"/>
    <property type="molecule type" value="Genomic_DNA"/>
</dbReference>
<reference evidence="2 3" key="1">
    <citation type="submission" date="2018-11" db="EMBL/GenBank/DDBJ databases">
        <title>Genomic Encyclopedia of Type Strains, Phase IV (KMG-IV): sequencing the most valuable type-strain genomes for metagenomic binning, comparative biology and taxonomic classification.</title>
        <authorList>
            <person name="Goeker M."/>
        </authorList>
    </citation>
    <scope>NUCLEOTIDE SEQUENCE [LARGE SCALE GENOMIC DNA]</scope>
    <source>
        <strain evidence="2 3">DSM 25623</strain>
    </source>
</reference>
<gene>
    <name evidence="2" type="ORF">EDC50_1228</name>
</gene>
<dbReference type="Proteomes" id="UP000269708">
    <property type="component" value="Unassembled WGS sequence"/>
</dbReference>
<dbReference type="OrthoDB" id="5525374at2"/>
<dbReference type="PROSITE" id="PS51186">
    <property type="entry name" value="GNAT"/>
    <property type="match status" value="1"/>
</dbReference>
<dbReference type="InterPro" id="IPR016181">
    <property type="entry name" value="Acyl_CoA_acyltransferase"/>
</dbReference>
<organism evidence="2 3">
    <name type="scientific">Vulcaniibacterium tengchongense</name>
    <dbReference type="NCBI Taxonomy" id="1273429"/>
    <lineage>
        <taxon>Bacteria</taxon>
        <taxon>Pseudomonadati</taxon>
        <taxon>Pseudomonadota</taxon>
        <taxon>Gammaproteobacteria</taxon>
        <taxon>Lysobacterales</taxon>
        <taxon>Lysobacteraceae</taxon>
        <taxon>Vulcaniibacterium</taxon>
    </lineage>
</organism>
<dbReference type="GO" id="GO:0016747">
    <property type="term" value="F:acyltransferase activity, transferring groups other than amino-acyl groups"/>
    <property type="evidence" value="ECO:0007669"/>
    <property type="project" value="InterPro"/>
</dbReference>
<dbReference type="GO" id="GO:0005840">
    <property type="term" value="C:ribosome"/>
    <property type="evidence" value="ECO:0007669"/>
    <property type="project" value="UniProtKB-KW"/>
</dbReference>
<protein>
    <submittedName>
        <fullName evidence="2">Ribosomal protein S18 acetylase RimI-like enzyme</fullName>
    </submittedName>
</protein>
<accession>A0A3N4W9T2</accession>
<dbReference type="Gene3D" id="3.40.630.30">
    <property type="match status" value="1"/>
</dbReference>
<dbReference type="RefSeq" id="WP_123769526.1">
    <property type="nucleotide sequence ID" value="NZ_RKQN01000001.1"/>
</dbReference>
<dbReference type="Pfam" id="PF00583">
    <property type="entry name" value="Acetyltransf_1"/>
    <property type="match status" value="1"/>
</dbReference>
<name>A0A3N4W9T2_9GAMM</name>
<dbReference type="AlphaFoldDB" id="A0A3N4W9T2"/>
<keyword evidence="3" id="KW-1185">Reference proteome</keyword>
<sequence>MAGAAAADETMQAALRERGLRLRPQRDDDAPFLRALYAGTREHELAGLDWPEPMRRTFLEQQFAAQAQHHRRHYPRAEFAVLERDGVAVGRRCLDRGHALGGGSGPDRRGDFLLIDISLLPAWRYQGIGTLLIRDGQRQAADLNRGLQLHVLRSNEGAYRLYLRLGFAVVADEGAYLRMRWA</sequence>
<evidence type="ECO:0000313" key="3">
    <source>
        <dbReference type="Proteomes" id="UP000269708"/>
    </source>
</evidence>
<keyword evidence="2" id="KW-0689">Ribosomal protein</keyword>
<keyword evidence="2" id="KW-0687">Ribonucleoprotein</keyword>
<evidence type="ECO:0000313" key="2">
    <source>
        <dbReference type="EMBL" id="RPE82024.1"/>
    </source>
</evidence>
<dbReference type="SUPFAM" id="SSF55729">
    <property type="entry name" value="Acyl-CoA N-acyltransferases (Nat)"/>
    <property type="match status" value="1"/>
</dbReference>
<dbReference type="InterPro" id="IPR000182">
    <property type="entry name" value="GNAT_dom"/>
</dbReference>